<organism evidence="4 5">
    <name type="scientific">Acanthochromis polyacanthus</name>
    <name type="common">spiny chromis</name>
    <dbReference type="NCBI Taxonomy" id="80966"/>
    <lineage>
        <taxon>Eukaryota</taxon>
        <taxon>Metazoa</taxon>
        <taxon>Chordata</taxon>
        <taxon>Craniata</taxon>
        <taxon>Vertebrata</taxon>
        <taxon>Euteleostomi</taxon>
        <taxon>Actinopterygii</taxon>
        <taxon>Neopterygii</taxon>
        <taxon>Teleostei</taxon>
        <taxon>Neoteleostei</taxon>
        <taxon>Acanthomorphata</taxon>
        <taxon>Ovalentaria</taxon>
        <taxon>Pomacentridae</taxon>
        <taxon>Acanthochromis</taxon>
    </lineage>
</organism>
<reference evidence="4" key="1">
    <citation type="submission" date="2025-08" db="UniProtKB">
        <authorList>
            <consortium name="Ensembl"/>
        </authorList>
    </citation>
    <scope>IDENTIFICATION</scope>
</reference>
<proteinExistence type="predicted"/>
<reference evidence="4" key="2">
    <citation type="submission" date="2025-09" db="UniProtKB">
        <authorList>
            <consortium name="Ensembl"/>
        </authorList>
    </citation>
    <scope>IDENTIFICATION</scope>
</reference>
<dbReference type="SUPFAM" id="SSF81631">
    <property type="entry name" value="PAP/OAS1 substrate-binding domain"/>
    <property type="match status" value="1"/>
</dbReference>
<accession>A0A3Q1HV99</accession>
<keyword evidence="2" id="KW-0732">Signal</keyword>
<dbReference type="STRING" id="80966.ENSAPOP00000031585"/>
<dbReference type="PANTHER" id="PTHR12271:SF40">
    <property type="entry name" value="POLY(A) RNA POLYMERASE GLD2"/>
    <property type="match status" value="1"/>
</dbReference>
<dbReference type="GO" id="GO:0031123">
    <property type="term" value="P:RNA 3'-end processing"/>
    <property type="evidence" value="ECO:0007669"/>
    <property type="project" value="TreeGrafter"/>
</dbReference>
<name>A0A3Q1HV99_9TELE</name>
<dbReference type="SUPFAM" id="SSF81301">
    <property type="entry name" value="Nucleotidyltransferase"/>
    <property type="match status" value="1"/>
</dbReference>
<dbReference type="InterPro" id="IPR045100">
    <property type="entry name" value="TUT4/7_NTP_transf"/>
</dbReference>
<feature type="chain" id="PRO_5018524266" description="polynucleotide adenylyltransferase" evidence="2">
    <location>
        <begin position="26"/>
        <end position="169"/>
    </location>
</feature>
<dbReference type="Pfam" id="PF19088">
    <property type="entry name" value="TUTase"/>
    <property type="match status" value="1"/>
</dbReference>
<dbReference type="AlphaFoldDB" id="A0A3Q1HV99"/>
<evidence type="ECO:0000259" key="3">
    <source>
        <dbReference type="Pfam" id="PF19088"/>
    </source>
</evidence>
<evidence type="ECO:0000313" key="5">
    <source>
        <dbReference type="Proteomes" id="UP000257200"/>
    </source>
</evidence>
<evidence type="ECO:0000313" key="4">
    <source>
        <dbReference type="Ensembl" id="ENSAPOP00000031585.1"/>
    </source>
</evidence>
<feature type="signal peptide" evidence="2">
    <location>
        <begin position="1"/>
        <end position="25"/>
    </location>
</feature>
<dbReference type="GO" id="GO:1990817">
    <property type="term" value="F:poly(A) RNA polymerase activity"/>
    <property type="evidence" value="ECO:0007669"/>
    <property type="project" value="UniProtKB-EC"/>
</dbReference>
<evidence type="ECO:0000256" key="1">
    <source>
        <dbReference type="ARBA" id="ARBA00012388"/>
    </source>
</evidence>
<dbReference type="InParanoid" id="A0A3Q1HV99"/>
<protein>
    <recommendedName>
        <fullName evidence="1">polynucleotide adenylyltransferase</fullName>
        <ecNumber evidence="1">2.7.7.19</ecNumber>
    </recommendedName>
</protein>
<evidence type="ECO:0000256" key="2">
    <source>
        <dbReference type="SAM" id="SignalP"/>
    </source>
</evidence>
<dbReference type="GeneTree" id="ENSGT00940000156988"/>
<dbReference type="Gene3D" id="1.10.1410.10">
    <property type="match status" value="1"/>
</dbReference>
<dbReference type="PANTHER" id="PTHR12271">
    <property type="entry name" value="POLY A POLYMERASE CID PAP -RELATED"/>
    <property type="match status" value="1"/>
</dbReference>
<dbReference type="InterPro" id="IPR043519">
    <property type="entry name" value="NT_sf"/>
</dbReference>
<dbReference type="Proteomes" id="UP000257200">
    <property type="component" value="Unplaced"/>
</dbReference>
<sequence length="169" mass="18810">CGFLQGHLLSLFCFLFLAEFSEVESDFHAKVPAVFCRDVSSGLMCKVSAGNDVACLTTNHLAALAKLEPRLVPLVLAFRYWARLCHIDCQAEGGIPSYSFALMVIFFLQQRKEPILPVYLGRWVGELSLENCHSASSPFGKRDEKCYVAKFKGRCELGALYLGSPLSFF</sequence>
<keyword evidence="5" id="KW-1185">Reference proteome</keyword>
<feature type="domain" description="Terminal uridylyltransferase 4/7 nucleotidyltransferase" evidence="3">
    <location>
        <begin position="18"/>
        <end position="49"/>
    </location>
</feature>
<dbReference type="Ensembl" id="ENSAPOT00000033422.1">
    <property type="protein sequence ID" value="ENSAPOP00000031585.1"/>
    <property type="gene ID" value="ENSAPOG00000018937.1"/>
</dbReference>
<dbReference type="EC" id="2.7.7.19" evidence="1"/>